<evidence type="ECO:0000313" key="3">
    <source>
        <dbReference type="Proteomes" id="UP001165460"/>
    </source>
</evidence>
<dbReference type="SUPFAM" id="SSF49464">
    <property type="entry name" value="Carboxypeptidase regulatory domain-like"/>
    <property type="match status" value="1"/>
</dbReference>
<dbReference type="InterPro" id="IPR008969">
    <property type="entry name" value="CarboxyPept-like_regulatory"/>
</dbReference>
<comment type="caution">
    <text evidence="2">The sequence shown here is derived from an EMBL/GenBank/DDBJ whole genome shotgun (WGS) entry which is preliminary data.</text>
</comment>
<reference evidence="2" key="1">
    <citation type="submission" date="2022-03" db="EMBL/GenBank/DDBJ databases">
        <authorList>
            <person name="Woo C.Y."/>
        </authorList>
    </citation>
    <scope>NUCLEOTIDE SEQUENCE</scope>
    <source>
        <strain evidence="2">CYS-01</strain>
    </source>
</reference>
<dbReference type="Pfam" id="PF13715">
    <property type="entry name" value="CarbopepD_reg_2"/>
    <property type="match status" value="1"/>
</dbReference>
<dbReference type="Gene3D" id="2.60.40.1120">
    <property type="entry name" value="Carboxypeptidase-like, regulatory domain"/>
    <property type="match status" value="1"/>
</dbReference>
<feature type="signal peptide" evidence="1">
    <location>
        <begin position="1"/>
        <end position="20"/>
    </location>
</feature>
<sequence>MNFKRFILFFLLQVNLVAMAQNSFTISGIVKDKRESLPGAGIYIGNTKISTMSNNEGKFLLPNLSPGNYDVIVKMIGYKPFVQNVEVLNKNIQLDIVLEESEIALKEVVIKPDPNRLAYLRLFYELFLGQSPNAKQCKVLNSEVLQVDYNQKDKVLSLKSDDFLIIENKALGYRLKYLLQYFEYDYRTQIIFYAGYPYFEELPASKTRQKKWQKMRNEAYYGSYIHFFKSLAKGTSQQEGFIINKLITIPNKNRLPDSLINAKIKQITNNMRSINVLTYTKSDSLAFWSKERSKPKTISMLDRAQVNTDTLVKTYNADVKYMNFSDELYIAYTKAQEDKEYISLNFSMSKPMDYASYQVSVVQKLSPHIFFFNGGNVADPKSMLFKGYWSYKKIAELLPLEFEPTLKN</sequence>
<organism evidence="2 3">
    <name type="scientific">Pedobacter montanisoli</name>
    <dbReference type="NCBI Taxonomy" id="2923277"/>
    <lineage>
        <taxon>Bacteria</taxon>
        <taxon>Pseudomonadati</taxon>
        <taxon>Bacteroidota</taxon>
        <taxon>Sphingobacteriia</taxon>
        <taxon>Sphingobacteriales</taxon>
        <taxon>Sphingobacteriaceae</taxon>
        <taxon>Pedobacter</taxon>
    </lineage>
</organism>
<protein>
    <submittedName>
        <fullName evidence="2">Carboxypeptidase-like regulatory domain-containing protein</fullName>
    </submittedName>
</protein>
<name>A0ABS9ZVS3_9SPHI</name>
<dbReference type="EMBL" id="JALGBH010000001">
    <property type="protein sequence ID" value="MCJ0742406.1"/>
    <property type="molecule type" value="Genomic_DNA"/>
</dbReference>
<dbReference type="RefSeq" id="WP_243360820.1">
    <property type="nucleotide sequence ID" value="NZ_JALGBH010000001.1"/>
</dbReference>
<accession>A0ABS9ZVS3</accession>
<proteinExistence type="predicted"/>
<evidence type="ECO:0000256" key="1">
    <source>
        <dbReference type="SAM" id="SignalP"/>
    </source>
</evidence>
<evidence type="ECO:0000313" key="2">
    <source>
        <dbReference type="EMBL" id="MCJ0742406.1"/>
    </source>
</evidence>
<dbReference type="Proteomes" id="UP001165460">
    <property type="component" value="Unassembled WGS sequence"/>
</dbReference>
<feature type="chain" id="PRO_5045799835" evidence="1">
    <location>
        <begin position="21"/>
        <end position="408"/>
    </location>
</feature>
<keyword evidence="1" id="KW-0732">Signal</keyword>
<keyword evidence="3" id="KW-1185">Reference proteome</keyword>
<gene>
    <name evidence="2" type="ORF">MMF97_06770</name>
</gene>